<evidence type="ECO:0000313" key="1">
    <source>
        <dbReference type="EMBL" id="TGJ75296.1"/>
    </source>
</evidence>
<organism evidence="1 2">
    <name type="scientific">Xylaria hypoxylon</name>
    <dbReference type="NCBI Taxonomy" id="37992"/>
    <lineage>
        <taxon>Eukaryota</taxon>
        <taxon>Fungi</taxon>
        <taxon>Dikarya</taxon>
        <taxon>Ascomycota</taxon>
        <taxon>Pezizomycotina</taxon>
        <taxon>Sordariomycetes</taxon>
        <taxon>Xylariomycetidae</taxon>
        <taxon>Xylariales</taxon>
        <taxon>Xylariaceae</taxon>
        <taxon>Xylaria</taxon>
    </lineage>
</organism>
<sequence>MTSDENSTAPQRIVLQTKTHQVPGGDYQERCRNMKNLLCQHLWNRDFDYEHDRWQEYGAAFAYEGRRCYFLLDHGQSSSNDVPVLWYKWTGTSFNLIKDPLPAQMRAKLERYPFIRPKREPSQAKKSSPPDVATRRQMIRYKLRSNMKIAPVELELLGNPDQVALLKAEVDPKFWDQIDHFAQRCNARVSFE</sequence>
<proteinExistence type="predicted"/>
<protein>
    <submittedName>
        <fullName evidence="1">Uncharacterized protein</fullName>
    </submittedName>
</protein>
<keyword evidence="2" id="KW-1185">Reference proteome</keyword>
<evidence type="ECO:0000313" key="2">
    <source>
        <dbReference type="Proteomes" id="UP000297716"/>
    </source>
</evidence>
<comment type="caution">
    <text evidence="1">The sequence shown here is derived from an EMBL/GenBank/DDBJ whole genome shotgun (WGS) entry which is preliminary data.</text>
</comment>
<dbReference type="Proteomes" id="UP000297716">
    <property type="component" value="Unassembled WGS sequence"/>
</dbReference>
<dbReference type="AlphaFoldDB" id="A0A4Z0YBT4"/>
<reference evidence="1 2" key="1">
    <citation type="submission" date="2019-03" db="EMBL/GenBank/DDBJ databases">
        <title>Draft genome sequence of Xylaria hypoxylon DSM 108379, a ubiquitous saprotrophic-parasitic fungi on hardwood.</title>
        <authorList>
            <person name="Buettner E."/>
            <person name="Leonhardt S."/>
            <person name="Gebauer A.M."/>
            <person name="Liers C."/>
            <person name="Hofrichter M."/>
            <person name="Kellner H."/>
        </authorList>
    </citation>
    <scope>NUCLEOTIDE SEQUENCE [LARGE SCALE GENOMIC DNA]</scope>
    <source>
        <strain evidence="1 2">DSM 108379</strain>
    </source>
</reference>
<gene>
    <name evidence="1" type="ORF">E0Z10_g11029</name>
</gene>
<dbReference type="EMBL" id="SKBN01000609">
    <property type="protein sequence ID" value="TGJ75296.1"/>
    <property type="molecule type" value="Genomic_DNA"/>
</dbReference>
<name>A0A4Z0YBT4_9PEZI</name>
<dbReference type="OrthoDB" id="4379079at2759"/>
<accession>A0A4Z0YBT4</accession>